<accession>A0A7R9QB20</accession>
<dbReference type="GO" id="GO:0016020">
    <property type="term" value="C:membrane"/>
    <property type="evidence" value="ECO:0007669"/>
    <property type="project" value="TreeGrafter"/>
</dbReference>
<dbReference type="AlphaFoldDB" id="A0A7R9QB20"/>
<feature type="domain" description="AB hydrolase-1" evidence="4">
    <location>
        <begin position="196"/>
        <end position="324"/>
    </location>
</feature>
<sequence>MQELLVAVNCIREPIGSTITSEMSDVTEFKTTLVIRFSQKIQNFIKMAKNLDSFKTLCGDDRLALIKYGCVENLCMRSLQYYDLTHEYWTIYANLILTDEERELIRRKVEQNRQNRLQNAIQSLDSTVNTNEPGNHFTHLLTAMDTIRDPMPPYDNMTQITSYWDMFRATTVKFESTIRNIIKFSKHLGVKGGSGPPLLLLHGHPYSHVSWRKVAERLALNFTVIASDLRGYGNSSAPPGGKNHEDYSKRVMAKDQVQLMEKLGYTKFALCAHDRGARVGHRMCIDYPDRVERAMFLDIAPTLAMYEGTTMQFAEMYWHWFFLIQDEPLPDGLIAANPDFWMDQILGTGGSDPERKLEYDSYRQTMRNPAYSHAVCEDYRASATIDLDHDRADRAAGRKIKCPVRVLWGANGVVGACFKPLDLWQKVADNVTGRAVPSGHDIQDEIPEVLLDEIYEFF</sequence>
<dbReference type="GO" id="GO:0046464">
    <property type="term" value="P:acylglycerol catabolic process"/>
    <property type="evidence" value="ECO:0007669"/>
    <property type="project" value="TreeGrafter"/>
</dbReference>
<dbReference type="PANTHER" id="PTHR43798">
    <property type="entry name" value="MONOACYLGLYCEROL LIPASE"/>
    <property type="match status" value="1"/>
</dbReference>
<dbReference type="InterPro" id="IPR029058">
    <property type="entry name" value="AB_hydrolase_fold"/>
</dbReference>
<dbReference type="Gene3D" id="3.40.50.1820">
    <property type="entry name" value="alpha/beta hydrolase"/>
    <property type="match status" value="1"/>
</dbReference>
<dbReference type="InterPro" id="IPR050266">
    <property type="entry name" value="AB_hydrolase_sf"/>
</dbReference>
<keyword evidence="1" id="KW-0805">Transcription regulation</keyword>
<reference evidence="5" key="1">
    <citation type="submission" date="2020-11" db="EMBL/GenBank/DDBJ databases">
        <authorList>
            <person name="Tran Van P."/>
        </authorList>
    </citation>
    <scope>NUCLEOTIDE SEQUENCE</scope>
</reference>
<dbReference type="SUPFAM" id="SSF48508">
    <property type="entry name" value="Nuclear receptor ligand-binding domain"/>
    <property type="match status" value="1"/>
</dbReference>
<evidence type="ECO:0000259" key="4">
    <source>
        <dbReference type="Pfam" id="PF00561"/>
    </source>
</evidence>
<keyword evidence="3" id="KW-0675">Receptor</keyword>
<dbReference type="Gene3D" id="1.10.565.10">
    <property type="entry name" value="Retinoid X Receptor"/>
    <property type="match status" value="1"/>
</dbReference>
<protein>
    <recommendedName>
        <fullName evidence="4">AB hydrolase-1 domain-containing protein</fullName>
    </recommendedName>
</protein>
<dbReference type="SUPFAM" id="SSF53474">
    <property type="entry name" value="alpha/beta-Hydrolases"/>
    <property type="match status" value="1"/>
</dbReference>
<keyword evidence="6" id="KW-1185">Reference proteome</keyword>
<evidence type="ECO:0000313" key="6">
    <source>
        <dbReference type="Proteomes" id="UP000728032"/>
    </source>
</evidence>
<evidence type="ECO:0000256" key="1">
    <source>
        <dbReference type="ARBA" id="ARBA00023015"/>
    </source>
</evidence>
<gene>
    <name evidence="5" type="ORF">ONB1V03_LOCUS1931</name>
</gene>
<evidence type="ECO:0000256" key="2">
    <source>
        <dbReference type="ARBA" id="ARBA00023163"/>
    </source>
</evidence>
<name>A0A7R9QB20_9ACAR</name>
<dbReference type="PANTHER" id="PTHR43798:SF33">
    <property type="entry name" value="HYDROLASE, PUTATIVE (AFU_ORTHOLOGUE AFUA_2G14860)-RELATED"/>
    <property type="match status" value="1"/>
</dbReference>
<evidence type="ECO:0000313" key="5">
    <source>
        <dbReference type="EMBL" id="CAD7639335.1"/>
    </source>
</evidence>
<dbReference type="InterPro" id="IPR000073">
    <property type="entry name" value="AB_hydrolase_1"/>
</dbReference>
<proteinExistence type="predicted"/>
<dbReference type="GO" id="GO:0047372">
    <property type="term" value="F:monoacylglycerol lipase activity"/>
    <property type="evidence" value="ECO:0007669"/>
    <property type="project" value="TreeGrafter"/>
</dbReference>
<organism evidence="5">
    <name type="scientific">Oppiella nova</name>
    <dbReference type="NCBI Taxonomy" id="334625"/>
    <lineage>
        <taxon>Eukaryota</taxon>
        <taxon>Metazoa</taxon>
        <taxon>Ecdysozoa</taxon>
        <taxon>Arthropoda</taxon>
        <taxon>Chelicerata</taxon>
        <taxon>Arachnida</taxon>
        <taxon>Acari</taxon>
        <taxon>Acariformes</taxon>
        <taxon>Sarcoptiformes</taxon>
        <taxon>Oribatida</taxon>
        <taxon>Brachypylina</taxon>
        <taxon>Oppioidea</taxon>
        <taxon>Oppiidae</taxon>
        <taxon>Oppiella</taxon>
    </lineage>
</organism>
<dbReference type="EMBL" id="CAJPVJ010000396">
    <property type="protein sequence ID" value="CAG2162335.1"/>
    <property type="molecule type" value="Genomic_DNA"/>
</dbReference>
<dbReference type="EMBL" id="OC915221">
    <property type="protein sequence ID" value="CAD7639335.1"/>
    <property type="molecule type" value="Genomic_DNA"/>
</dbReference>
<dbReference type="Proteomes" id="UP000728032">
    <property type="component" value="Unassembled WGS sequence"/>
</dbReference>
<evidence type="ECO:0000256" key="3">
    <source>
        <dbReference type="ARBA" id="ARBA00023170"/>
    </source>
</evidence>
<dbReference type="InterPro" id="IPR035500">
    <property type="entry name" value="NHR-like_dom_sf"/>
</dbReference>
<dbReference type="Pfam" id="PF00561">
    <property type="entry name" value="Abhydrolase_1"/>
    <property type="match status" value="1"/>
</dbReference>
<dbReference type="OrthoDB" id="408373at2759"/>
<keyword evidence="2" id="KW-0804">Transcription</keyword>